<accession>A0A2U1B371</accession>
<dbReference type="AlphaFoldDB" id="A0A2U1B371"/>
<evidence type="ECO:0000313" key="4">
    <source>
        <dbReference type="Proteomes" id="UP000245466"/>
    </source>
</evidence>
<sequence length="837" mass="94951">MNTKTITKKLTQNELSLLHVGTGLTLFSFLIFMLPEWGVAAKDGAAFGIFWVNYGLAVLYFVLLLLGKRYTIKKPFQDLEHLYPLLVLAIISCYSLNRQLSIFQDSVPWLEALVCTFCVAMLTYSYNTLLPRLANQVLLFVLGIGAVLWVYYALYLFPLYVPSFMLSFVLGLSLHTFVPLWVVLSLVFAVKKAMAVDQQYGRSFLAGAAFPVLFSAFFLVQWHQRNQQINFLANEEVIKENDTLPRWVSLSQQLPADYITERIMKTDLVYQAPAEEFSMWELPEGSFSEIKRHDPLVILSLFLLGRPNVDRQEKIKILESMYDARHQAEQRLWSGNNLSTVSVVSQVRLYPAHRLAYTEKVLSIHNSMPNNWNQQEAIYTFFLPEGSVVSSLSLWIEGREEKGYLTTKGKAQMAYNTIVGRERRDPSVIHWQEGSRVSVRVFPCTPDENRQFKIGVTSPLRQDGQELVYDNVYFTGPSTAGASETSMIYVEGDVPPLYLPADYKETKLGQYKRQSTYRQDWSLRLPATKLASDSFAFAGSSYQLQELPLQLVAFSPTQVYLDINASWSAREFEQVWDLVKDRQVYVWQDRMQKLTTENKTRVFSHLMQQHYSLFPLHKVKAPDQALVITKSNSTSPNLSDLKNTGFAEEMTEKLPLQSPVRVYTLGEQLSPYLRGLKELQVITTMQGDMQQMANLLQQGQFIQAIPAKDVVRLGASGIGIAKTANSTGGSAPDHLLRLFAYNHILQQIGPRYFCQGDIEDELIQEAAQANIVSPVSSLIVLETQSDYERFDIQKSKDSLGNASMNASGAVPEPEEWALIIIALLAVAFVTLKPYFLR</sequence>
<dbReference type="RefSeq" id="WP_116542166.1">
    <property type="nucleotide sequence ID" value="NZ_QEKI01000002.1"/>
</dbReference>
<keyword evidence="4" id="KW-1185">Reference proteome</keyword>
<evidence type="ECO:0000256" key="1">
    <source>
        <dbReference type="SAM" id="Phobius"/>
    </source>
</evidence>
<dbReference type="OrthoDB" id="1801976at2"/>
<dbReference type="InterPro" id="IPR031005">
    <property type="entry name" value="Sorted_by_XrtN"/>
</dbReference>
<dbReference type="EMBL" id="QEKI01000002">
    <property type="protein sequence ID" value="PVY43136.1"/>
    <property type="molecule type" value="Genomic_DNA"/>
</dbReference>
<evidence type="ECO:0000313" key="3">
    <source>
        <dbReference type="EMBL" id="PVY43136.1"/>
    </source>
</evidence>
<dbReference type="Proteomes" id="UP000245466">
    <property type="component" value="Unassembled WGS sequence"/>
</dbReference>
<organism evidence="3 4">
    <name type="scientific">Pontibacter virosus</name>
    <dbReference type="NCBI Taxonomy" id="1765052"/>
    <lineage>
        <taxon>Bacteria</taxon>
        <taxon>Pseudomonadati</taxon>
        <taxon>Bacteroidota</taxon>
        <taxon>Cytophagia</taxon>
        <taxon>Cytophagales</taxon>
        <taxon>Hymenobacteraceae</taxon>
        <taxon>Pontibacter</taxon>
    </lineage>
</organism>
<feature type="transmembrane region" description="Helical" evidence="1">
    <location>
        <begin position="15"/>
        <end position="34"/>
    </location>
</feature>
<dbReference type="NCBIfam" id="TIGR04477">
    <property type="entry name" value="sorted_by_XrtN"/>
    <property type="match status" value="1"/>
</dbReference>
<feature type="transmembrane region" description="Helical" evidence="1">
    <location>
        <begin position="79"/>
        <end position="97"/>
    </location>
</feature>
<feature type="transmembrane region" description="Helical" evidence="1">
    <location>
        <begin position="137"/>
        <end position="158"/>
    </location>
</feature>
<keyword evidence="1" id="KW-0472">Membrane</keyword>
<dbReference type="Pfam" id="PF08487">
    <property type="entry name" value="VIT"/>
    <property type="match status" value="1"/>
</dbReference>
<gene>
    <name evidence="3" type="ORF">C8E01_102313</name>
</gene>
<feature type="transmembrane region" description="Helical" evidence="1">
    <location>
        <begin position="164"/>
        <end position="190"/>
    </location>
</feature>
<keyword evidence="1" id="KW-1133">Transmembrane helix</keyword>
<evidence type="ECO:0000259" key="2">
    <source>
        <dbReference type="PROSITE" id="PS51468"/>
    </source>
</evidence>
<name>A0A2U1B371_9BACT</name>
<protein>
    <submittedName>
        <fullName evidence="3">XrtN system VIT domain protein</fullName>
    </submittedName>
</protein>
<dbReference type="InterPro" id="IPR013694">
    <property type="entry name" value="VIT"/>
</dbReference>
<feature type="transmembrane region" description="Helical" evidence="1">
    <location>
        <begin position="46"/>
        <end position="67"/>
    </location>
</feature>
<dbReference type="PROSITE" id="PS51468">
    <property type="entry name" value="VIT"/>
    <property type="match status" value="1"/>
</dbReference>
<keyword evidence="1" id="KW-0812">Transmembrane</keyword>
<feature type="domain" description="VIT" evidence="2">
    <location>
        <begin position="326"/>
        <end position="458"/>
    </location>
</feature>
<feature type="transmembrane region" description="Helical" evidence="1">
    <location>
        <begin position="202"/>
        <end position="222"/>
    </location>
</feature>
<feature type="transmembrane region" description="Helical" evidence="1">
    <location>
        <begin position="816"/>
        <end position="835"/>
    </location>
</feature>
<comment type="caution">
    <text evidence="3">The sequence shown here is derived from an EMBL/GenBank/DDBJ whole genome shotgun (WGS) entry which is preliminary data.</text>
</comment>
<reference evidence="3 4" key="1">
    <citation type="submission" date="2018-04" db="EMBL/GenBank/DDBJ databases">
        <title>Genomic Encyclopedia of Type Strains, Phase IV (KMG-IV): sequencing the most valuable type-strain genomes for metagenomic binning, comparative biology and taxonomic classification.</title>
        <authorList>
            <person name="Goeker M."/>
        </authorList>
    </citation>
    <scope>NUCLEOTIDE SEQUENCE [LARGE SCALE GENOMIC DNA]</scope>
    <source>
        <strain evidence="3 4">DSM 100231</strain>
    </source>
</reference>
<proteinExistence type="predicted"/>
<feature type="transmembrane region" description="Helical" evidence="1">
    <location>
        <begin position="109"/>
        <end position="130"/>
    </location>
</feature>